<organism evidence="1 2">
    <name type="scientific">Candidatus Gottesmanbacteria bacterium RIFCSPHIGHO2_02_FULL_40_13</name>
    <dbReference type="NCBI Taxonomy" id="1798384"/>
    <lineage>
        <taxon>Bacteria</taxon>
        <taxon>Candidatus Gottesmaniibacteriota</taxon>
    </lineage>
</organism>
<accession>A0A1F6A6H9</accession>
<dbReference type="PANTHER" id="PTHR38659:SF1">
    <property type="entry name" value="METAL DEPENDENT PHOSPHOHYDROLASE"/>
    <property type="match status" value="1"/>
</dbReference>
<dbReference type="AlphaFoldDB" id="A0A1F6A6H9"/>
<name>A0A1F6A6H9_9BACT</name>
<evidence type="ECO:0000313" key="1">
    <source>
        <dbReference type="EMBL" id="OGG20114.1"/>
    </source>
</evidence>
<reference evidence="1 2" key="1">
    <citation type="journal article" date="2016" name="Nat. Commun.">
        <title>Thousands of microbial genomes shed light on interconnected biogeochemical processes in an aquifer system.</title>
        <authorList>
            <person name="Anantharaman K."/>
            <person name="Brown C.T."/>
            <person name="Hug L.A."/>
            <person name="Sharon I."/>
            <person name="Castelle C.J."/>
            <person name="Probst A.J."/>
            <person name="Thomas B.C."/>
            <person name="Singh A."/>
            <person name="Wilkins M.J."/>
            <person name="Karaoz U."/>
            <person name="Brodie E.L."/>
            <person name="Williams K.H."/>
            <person name="Hubbard S.S."/>
            <person name="Banfield J.F."/>
        </authorList>
    </citation>
    <scope>NUCLEOTIDE SEQUENCE [LARGE SCALE GENOMIC DNA]</scope>
</reference>
<proteinExistence type="predicted"/>
<dbReference type="Gene3D" id="1.10.3210.10">
    <property type="entry name" value="Hypothetical protein af1432"/>
    <property type="match status" value="1"/>
</dbReference>
<dbReference type="Proteomes" id="UP000177092">
    <property type="component" value="Unassembled WGS sequence"/>
</dbReference>
<sequence length="197" mass="22004">MITRQQALELLHSHMKSENLRRHCYSVEIVMTALAKHFKSDEAKWGIVGLLHDGDYEECKDNPTQHTLLMSKWLEDLGETDKELLDAILSHNFAHLDRRSLGEGGVGTHPPQNNLEWSLYCCDELTGLIVAVALVKGKSLNNVTVASILKKFPEKHFAAGVDREQIGKCEEKLGIKLADFVVIALTSMQSISKELGL</sequence>
<dbReference type="EMBL" id="MFJN01000056">
    <property type="protein sequence ID" value="OGG20114.1"/>
    <property type="molecule type" value="Genomic_DNA"/>
</dbReference>
<evidence type="ECO:0000313" key="2">
    <source>
        <dbReference type="Proteomes" id="UP000177092"/>
    </source>
</evidence>
<dbReference type="STRING" id="1798384.A3D03_01130"/>
<gene>
    <name evidence="1" type="ORF">A3D03_01130</name>
</gene>
<protein>
    <recommendedName>
        <fullName evidence="3">HD domain-containing protein</fullName>
    </recommendedName>
</protein>
<evidence type="ECO:0008006" key="3">
    <source>
        <dbReference type="Google" id="ProtNLM"/>
    </source>
</evidence>
<dbReference type="PANTHER" id="PTHR38659">
    <property type="entry name" value="METAL-DEPENDENT PHOSPHOHYDROLASE"/>
    <property type="match status" value="1"/>
</dbReference>
<dbReference type="SUPFAM" id="SSF109604">
    <property type="entry name" value="HD-domain/PDEase-like"/>
    <property type="match status" value="1"/>
</dbReference>
<comment type="caution">
    <text evidence="1">The sequence shown here is derived from an EMBL/GenBank/DDBJ whole genome shotgun (WGS) entry which is preliminary data.</text>
</comment>